<organism evidence="1 2">
    <name type="scientific">Tessaracoccus bendigoensis DSM 12906</name>
    <dbReference type="NCBI Taxonomy" id="1123357"/>
    <lineage>
        <taxon>Bacteria</taxon>
        <taxon>Bacillati</taxon>
        <taxon>Actinomycetota</taxon>
        <taxon>Actinomycetes</taxon>
        <taxon>Propionibacteriales</taxon>
        <taxon>Propionibacteriaceae</taxon>
        <taxon>Tessaracoccus</taxon>
    </lineage>
</organism>
<dbReference type="Pfam" id="PF07021">
    <property type="entry name" value="MetW"/>
    <property type="match status" value="1"/>
</dbReference>
<dbReference type="Proteomes" id="UP000184512">
    <property type="component" value="Unassembled WGS sequence"/>
</dbReference>
<evidence type="ECO:0000313" key="2">
    <source>
        <dbReference type="Proteomes" id="UP000184512"/>
    </source>
</evidence>
<dbReference type="CDD" id="cd02440">
    <property type="entry name" value="AdoMet_MTases"/>
    <property type="match status" value="1"/>
</dbReference>
<reference evidence="1 2" key="1">
    <citation type="submission" date="2016-11" db="EMBL/GenBank/DDBJ databases">
        <authorList>
            <person name="Jaros S."/>
            <person name="Januszkiewicz K."/>
            <person name="Wedrychowicz H."/>
        </authorList>
    </citation>
    <scope>NUCLEOTIDE SEQUENCE [LARGE SCALE GENOMIC DNA]</scope>
    <source>
        <strain evidence="1 2">DSM 12906</strain>
    </source>
</reference>
<dbReference type="STRING" id="1123357.SAMN02745244_01776"/>
<sequence>MTERFRADLAIIADLIPEGSRVLDLGCGNGDLLRLLSEKGCTGTGVDVDPSNVLACLRHGVNVIDLDLDTQLGEFGDDSYDFVVLSRTLQTVYKPRRVLSEMGRIAVHSLVSMPNFAHWRNRLRLLRGRMPMSKDLPFEWYDTPNLHHSSIPDLEPLFASLDMVIDRRIPLDADGHRHRAGNIGANLLASSVLFMLHAARP</sequence>
<name>A0A1M6GSB0_9ACTN</name>
<dbReference type="InterPro" id="IPR029063">
    <property type="entry name" value="SAM-dependent_MTases_sf"/>
</dbReference>
<dbReference type="OrthoDB" id="9810247at2"/>
<keyword evidence="2" id="KW-1185">Reference proteome</keyword>
<dbReference type="RefSeq" id="WP_073187256.1">
    <property type="nucleotide sequence ID" value="NZ_FQZG01000028.1"/>
</dbReference>
<dbReference type="AlphaFoldDB" id="A0A1M6GSB0"/>
<dbReference type="SUPFAM" id="SSF53335">
    <property type="entry name" value="S-adenosyl-L-methionine-dependent methyltransferases"/>
    <property type="match status" value="1"/>
</dbReference>
<dbReference type="EMBL" id="FQZG01000028">
    <property type="protein sequence ID" value="SHJ12875.1"/>
    <property type="molecule type" value="Genomic_DNA"/>
</dbReference>
<dbReference type="NCBIfam" id="TIGR02081">
    <property type="entry name" value="metW"/>
    <property type="match status" value="1"/>
</dbReference>
<protein>
    <submittedName>
        <fullName evidence="1">Methionine biosynthesis protein MetW</fullName>
    </submittedName>
</protein>
<accession>A0A1M6GSB0</accession>
<evidence type="ECO:0000313" key="1">
    <source>
        <dbReference type="EMBL" id="SHJ12875.1"/>
    </source>
</evidence>
<dbReference type="InterPro" id="IPR010743">
    <property type="entry name" value="Methionine_synth_MetW"/>
</dbReference>
<proteinExistence type="predicted"/>
<dbReference type="Gene3D" id="3.40.50.150">
    <property type="entry name" value="Vaccinia Virus protein VP39"/>
    <property type="match status" value="1"/>
</dbReference>
<gene>
    <name evidence="1" type="ORF">SAMN02745244_01776</name>
</gene>